<sequence length="172" mass="20595">MSQKQLEIITETAVRTALEHLEKQKQEDEKKKYDRRLRNIKLLLRNYRSLVIHCEKLREDFLKFEDTSIQDLDIETINVETIEAIKKSKSQSLAMIYFVRGKLEAYKHSCNSEEKKYLRVLEMMYLTDKKYTIKEIADIEHIDRTTVNRYLNRAISELPVIFFGVDAIKFER</sequence>
<accession>A0A1S2L997</accession>
<evidence type="ECO:0008006" key="2">
    <source>
        <dbReference type="Google" id="ProtNLM"/>
    </source>
</evidence>
<name>A0A1S2L997_9BACI</name>
<gene>
    <name evidence="1" type="ORF">AWH56_18230</name>
</gene>
<protein>
    <recommendedName>
        <fullName evidence="2">Helix-turn-helix type 11 domain-containing protein</fullName>
    </recommendedName>
</protein>
<dbReference type="InterPro" id="IPR013324">
    <property type="entry name" value="RNA_pol_sigma_r3/r4-like"/>
</dbReference>
<comment type="caution">
    <text evidence="1">The sequence shown here is derived from an EMBL/GenBank/DDBJ whole genome shotgun (WGS) entry which is preliminary data.</text>
</comment>
<organism evidence="1">
    <name type="scientific">Anaerobacillus isosaccharinicus</name>
    <dbReference type="NCBI Taxonomy" id="1532552"/>
    <lineage>
        <taxon>Bacteria</taxon>
        <taxon>Bacillati</taxon>
        <taxon>Bacillota</taxon>
        <taxon>Bacilli</taxon>
        <taxon>Bacillales</taxon>
        <taxon>Bacillaceae</taxon>
        <taxon>Anaerobacillus</taxon>
    </lineage>
</organism>
<dbReference type="SUPFAM" id="SSF88659">
    <property type="entry name" value="Sigma3 and sigma4 domains of RNA polymerase sigma factors"/>
    <property type="match status" value="1"/>
</dbReference>
<proteinExistence type="predicted"/>
<dbReference type="EMBL" id="LQXD01000157">
    <property type="protein sequence ID" value="OIJ09068.1"/>
    <property type="molecule type" value="Genomic_DNA"/>
</dbReference>
<dbReference type="Gene3D" id="1.10.10.60">
    <property type="entry name" value="Homeodomain-like"/>
    <property type="match status" value="1"/>
</dbReference>
<dbReference type="AlphaFoldDB" id="A0A1S2L997"/>
<reference evidence="1" key="1">
    <citation type="submission" date="2016-10" db="EMBL/GenBank/DDBJ databases">
        <title>Draft genome sequences of four alkaliphilic bacteria belonging to the Anaerobacillus genus.</title>
        <authorList>
            <person name="Bassil N.M."/>
            <person name="Lloyd J.R."/>
        </authorList>
    </citation>
    <scope>NUCLEOTIDE SEQUENCE [LARGE SCALE GENOMIC DNA]</scope>
    <source>
        <strain evidence="1">NB2006</strain>
    </source>
</reference>
<evidence type="ECO:0000313" key="1">
    <source>
        <dbReference type="EMBL" id="OIJ09068.1"/>
    </source>
</evidence>